<sequence length="292" mass="31910">MTCVVLAVYLALVCLQEPGLPQAKPDDPDTSLQKLAGDYGSSDGFVRESLSVTTEGRYFSATDGCLGAMDRSAGCATVVEGRMVLTPDRLNLVRIRFYLQELATVLNYWTIEAANAGTSGERFDLSQKLREIAKELPELLAHLRSDCQPIEFVPVQWDTRVYLVRSEEGKSFCNGANLGLNPAMSFLVRADGGNQERAKGLPLVPDAWRPMLLETPIHGKIIEIMSRGQARVDLGLENGVWEGMSLESDPGGFGGSEVVEVGATSCVIRRYYRTQTAFKNGENVSSKRPGID</sequence>
<reference evidence="1" key="1">
    <citation type="submission" date="2024-05" db="EMBL/GenBank/DDBJ databases">
        <title>Planctomycetes of the genus Singulisphaera possess chitinolytic capabilities.</title>
        <authorList>
            <person name="Ivanova A."/>
        </authorList>
    </citation>
    <scope>NUCLEOTIDE SEQUENCE</scope>
    <source>
        <strain evidence="1">Ch08T</strain>
    </source>
</reference>
<evidence type="ECO:0000313" key="1">
    <source>
        <dbReference type="EMBL" id="XBH08242.1"/>
    </source>
</evidence>
<gene>
    <name evidence="1" type="ORF">V5E97_20020</name>
</gene>
<dbReference type="EMBL" id="CP155447">
    <property type="protein sequence ID" value="XBH08242.1"/>
    <property type="molecule type" value="Genomic_DNA"/>
</dbReference>
<proteinExistence type="predicted"/>
<accession>A0AAU7CRK5</accession>
<dbReference type="RefSeq" id="WP_406701075.1">
    <property type="nucleotide sequence ID" value="NZ_CP155447.1"/>
</dbReference>
<protein>
    <submittedName>
        <fullName evidence="1">Uncharacterized protein</fullName>
    </submittedName>
</protein>
<organism evidence="1">
    <name type="scientific">Singulisphaera sp. Ch08</name>
    <dbReference type="NCBI Taxonomy" id="3120278"/>
    <lineage>
        <taxon>Bacteria</taxon>
        <taxon>Pseudomonadati</taxon>
        <taxon>Planctomycetota</taxon>
        <taxon>Planctomycetia</taxon>
        <taxon>Isosphaerales</taxon>
        <taxon>Isosphaeraceae</taxon>
        <taxon>Singulisphaera</taxon>
    </lineage>
</organism>
<dbReference type="AlphaFoldDB" id="A0AAU7CRK5"/>
<name>A0AAU7CRK5_9BACT</name>